<dbReference type="RefSeq" id="WP_068078914.1">
    <property type="nucleotide sequence ID" value="NZ_JBHSLU010000069.1"/>
</dbReference>
<gene>
    <name evidence="2" type="ORF">ACFPN9_21230</name>
</gene>
<name>A0ABW0P7H3_9HYPH</name>
<keyword evidence="3" id="KW-1185">Reference proteome</keyword>
<organism evidence="2 3">
    <name type="scientific">Bosea massiliensis</name>
    <dbReference type="NCBI Taxonomy" id="151419"/>
    <lineage>
        <taxon>Bacteria</taxon>
        <taxon>Pseudomonadati</taxon>
        <taxon>Pseudomonadota</taxon>
        <taxon>Alphaproteobacteria</taxon>
        <taxon>Hyphomicrobiales</taxon>
        <taxon>Boseaceae</taxon>
        <taxon>Bosea</taxon>
    </lineage>
</organism>
<keyword evidence="1" id="KW-0472">Membrane</keyword>
<comment type="caution">
    <text evidence="2">The sequence shown here is derived from an EMBL/GenBank/DDBJ whole genome shotgun (WGS) entry which is preliminary data.</text>
</comment>
<feature type="transmembrane region" description="Helical" evidence="1">
    <location>
        <begin position="44"/>
        <end position="63"/>
    </location>
</feature>
<dbReference type="Proteomes" id="UP001596060">
    <property type="component" value="Unassembled WGS sequence"/>
</dbReference>
<keyword evidence="1" id="KW-0812">Transmembrane</keyword>
<reference evidence="3" key="1">
    <citation type="journal article" date="2019" name="Int. J. Syst. Evol. Microbiol.">
        <title>The Global Catalogue of Microorganisms (GCM) 10K type strain sequencing project: providing services to taxonomists for standard genome sequencing and annotation.</title>
        <authorList>
            <consortium name="The Broad Institute Genomics Platform"/>
            <consortium name="The Broad Institute Genome Sequencing Center for Infectious Disease"/>
            <person name="Wu L."/>
            <person name="Ma J."/>
        </authorList>
    </citation>
    <scope>NUCLEOTIDE SEQUENCE [LARGE SCALE GENOMIC DNA]</scope>
    <source>
        <strain evidence="3">CCUG 43117</strain>
    </source>
</reference>
<feature type="transmembrane region" description="Helical" evidence="1">
    <location>
        <begin position="75"/>
        <end position="97"/>
    </location>
</feature>
<evidence type="ECO:0008006" key="4">
    <source>
        <dbReference type="Google" id="ProtNLM"/>
    </source>
</evidence>
<feature type="transmembrane region" description="Helical" evidence="1">
    <location>
        <begin position="18"/>
        <end position="38"/>
    </location>
</feature>
<protein>
    <recommendedName>
        <fullName evidence="4">Integron gene cassette protein</fullName>
    </recommendedName>
</protein>
<evidence type="ECO:0000256" key="1">
    <source>
        <dbReference type="SAM" id="Phobius"/>
    </source>
</evidence>
<proteinExistence type="predicted"/>
<accession>A0ABW0P7H3</accession>
<evidence type="ECO:0000313" key="2">
    <source>
        <dbReference type="EMBL" id="MFC5507773.1"/>
    </source>
</evidence>
<dbReference type="EMBL" id="JBHSLU010000069">
    <property type="protein sequence ID" value="MFC5507773.1"/>
    <property type="molecule type" value="Genomic_DNA"/>
</dbReference>
<sequence>MTLNPNSTPRPFSWRRPLIVNAWLALTFLIAAGWNIAIAVRAPYLQLDLLALTIGFLAAYVIGFHRQEAVAFRHWLFLSVIALAAGAIYAGIKYALIGV</sequence>
<evidence type="ECO:0000313" key="3">
    <source>
        <dbReference type="Proteomes" id="UP001596060"/>
    </source>
</evidence>
<keyword evidence="1" id="KW-1133">Transmembrane helix</keyword>